<dbReference type="PANTHER" id="PTHR31126">
    <property type="entry name" value="TYROSINE-PROTEIN PHOSPHATASE"/>
    <property type="match status" value="1"/>
</dbReference>
<evidence type="ECO:0000313" key="2">
    <source>
        <dbReference type="EMBL" id="KAK5108479.1"/>
    </source>
</evidence>
<dbReference type="InterPro" id="IPR000387">
    <property type="entry name" value="Tyr_Pase_dom"/>
</dbReference>
<dbReference type="GO" id="GO:0004721">
    <property type="term" value="F:phosphoprotein phosphatase activity"/>
    <property type="evidence" value="ECO:0007669"/>
    <property type="project" value="InterPro"/>
</dbReference>
<sequence>MASLPSPPFIDIAGVHNFRGVGGSHVGPGLLYRSADPSKATKAGLEKMRQDLGIRIIFDLRSAPEIKRDGKEWAGIPVDNPDVFKAYEIERRWVPVFAEQDYGPEQVGLRYQAYTSGSKGFVKAYHDILLAAPKAYGTIFRHLAQEKPSPCLIHCTAGKDRTGVLVALLLLQVGASEEEIADEYALTDLGLAEKKPEFIERLLQNPALQGNREGVMNMVSSKKENMLASIEMIREDFGSPERYMKEYCKLSEDEVERVKKNVSEGALVNMGKP</sequence>
<dbReference type="Gene3D" id="3.90.190.10">
    <property type="entry name" value="Protein tyrosine phosphatase superfamily"/>
    <property type="match status" value="1"/>
</dbReference>
<dbReference type="InterPro" id="IPR016130">
    <property type="entry name" value="Tyr_Pase_AS"/>
</dbReference>
<name>A0AAN7YND5_9PEZI</name>
<dbReference type="AlphaFoldDB" id="A0AAN7YND5"/>
<dbReference type="PROSITE" id="PS50056">
    <property type="entry name" value="TYR_PHOSPHATASE_2"/>
    <property type="match status" value="1"/>
</dbReference>
<dbReference type="InterPro" id="IPR029021">
    <property type="entry name" value="Prot-tyrosine_phosphatase-like"/>
</dbReference>
<evidence type="ECO:0000259" key="1">
    <source>
        <dbReference type="PROSITE" id="PS50056"/>
    </source>
</evidence>
<dbReference type="EMBL" id="JAVRRL010000085">
    <property type="protein sequence ID" value="KAK5108479.1"/>
    <property type="molecule type" value="Genomic_DNA"/>
</dbReference>
<protein>
    <recommendedName>
        <fullName evidence="1">Tyrosine specific protein phosphatases domain-containing protein</fullName>
    </recommendedName>
</protein>
<reference evidence="2" key="1">
    <citation type="submission" date="2023-08" db="EMBL/GenBank/DDBJ databases">
        <title>Black Yeasts Isolated from many extreme environments.</title>
        <authorList>
            <person name="Coleine C."/>
            <person name="Stajich J.E."/>
            <person name="Selbmann L."/>
        </authorList>
    </citation>
    <scope>NUCLEOTIDE SEQUENCE</scope>
    <source>
        <strain evidence="2">CCFEE 5401</strain>
    </source>
</reference>
<accession>A0AAN7YND5</accession>
<dbReference type="PANTHER" id="PTHR31126:SF1">
    <property type="entry name" value="TYROSINE SPECIFIC PROTEIN PHOSPHATASES DOMAIN-CONTAINING PROTEIN"/>
    <property type="match status" value="1"/>
</dbReference>
<dbReference type="PROSITE" id="PS00383">
    <property type="entry name" value="TYR_PHOSPHATASE_1"/>
    <property type="match status" value="1"/>
</dbReference>
<gene>
    <name evidence="2" type="ORF">LTR62_008297</name>
</gene>
<dbReference type="SUPFAM" id="SSF52799">
    <property type="entry name" value="(Phosphotyrosine protein) phosphatases II"/>
    <property type="match status" value="1"/>
</dbReference>
<dbReference type="Proteomes" id="UP001310890">
    <property type="component" value="Unassembled WGS sequence"/>
</dbReference>
<comment type="caution">
    <text evidence="2">The sequence shown here is derived from an EMBL/GenBank/DDBJ whole genome shotgun (WGS) entry which is preliminary data.</text>
</comment>
<proteinExistence type="predicted"/>
<organism evidence="2 3">
    <name type="scientific">Meristemomyces frigidus</name>
    <dbReference type="NCBI Taxonomy" id="1508187"/>
    <lineage>
        <taxon>Eukaryota</taxon>
        <taxon>Fungi</taxon>
        <taxon>Dikarya</taxon>
        <taxon>Ascomycota</taxon>
        <taxon>Pezizomycotina</taxon>
        <taxon>Dothideomycetes</taxon>
        <taxon>Dothideomycetidae</taxon>
        <taxon>Mycosphaerellales</taxon>
        <taxon>Teratosphaeriaceae</taxon>
        <taxon>Meristemomyces</taxon>
    </lineage>
</organism>
<dbReference type="Pfam" id="PF13350">
    <property type="entry name" value="Y_phosphatase3"/>
    <property type="match status" value="1"/>
</dbReference>
<feature type="domain" description="Tyrosine specific protein phosphatases" evidence="1">
    <location>
        <begin position="119"/>
        <end position="199"/>
    </location>
</feature>
<dbReference type="InterPro" id="IPR026893">
    <property type="entry name" value="Tyr/Ser_Pase_IphP-type"/>
</dbReference>
<evidence type="ECO:0000313" key="3">
    <source>
        <dbReference type="Proteomes" id="UP001310890"/>
    </source>
</evidence>